<evidence type="ECO:0008006" key="3">
    <source>
        <dbReference type="Google" id="ProtNLM"/>
    </source>
</evidence>
<sequence>MNFIGTWYIYEMEMWDEDYFNMEMMNVTRSVAVAGLELRGKTCWRVKSDFTMEIVPRF</sequence>
<dbReference type="RefSeq" id="WP_200891701.1">
    <property type="nucleotide sequence ID" value="NZ_BAFN01000001.1"/>
</dbReference>
<accession>A0ABQ0JVB1</accession>
<dbReference type="Proteomes" id="UP000032309">
    <property type="component" value="Unassembled WGS sequence"/>
</dbReference>
<reference evidence="2" key="1">
    <citation type="journal article" date="2015" name="Genome Announc.">
        <title>Draft Genome Sequence of an Anaerobic Ammonium-Oxidizing Bacterium, "Candidatus Brocadia sinica".</title>
        <authorList>
            <person name="Oshiki M."/>
            <person name="Shinyako-Hata K."/>
            <person name="Satoh H."/>
            <person name="Okabe S."/>
        </authorList>
    </citation>
    <scope>NUCLEOTIDE SEQUENCE [LARGE SCALE GENOMIC DNA]</scope>
    <source>
        <strain evidence="2">JPN1</strain>
    </source>
</reference>
<protein>
    <recommendedName>
        <fullName evidence="3">Lipocalin/cytosolic fatty-acid binding domain-containing protein</fullName>
    </recommendedName>
</protein>
<organism evidence="1 2">
    <name type="scientific">Candidatus Brocadia sinica JPN1</name>
    <dbReference type="NCBI Taxonomy" id="1197129"/>
    <lineage>
        <taxon>Bacteria</taxon>
        <taxon>Pseudomonadati</taxon>
        <taxon>Planctomycetota</taxon>
        <taxon>Candidatus Brocadiia</taxon>
        <taxon>Candidatus Brocadiales</taxon>
        <taxon>Candidatus Brocadiaceae</taxon>
        <taxon>Candidatus Brocadia</taxon>
    </lineage>
</organism>
<evidence type="ECO:0000313" key="1">
    <source>
        <dbReference type="EMBL" id="GAN32690.1"/>
    </source>
</evidence>
<name>A0ABQ0JVB1_9BACT</name>
<proteinExistence type="predicted"/>
<comment type="caution">
    <text evidence="1">The sequence shown here is derived from an EMBL/GenBank/DDBJ whole genome shotgun (WGS) entry which is preliminary data.</text>
</comment>
<evidence type="ECO:0000313" key="2">
    <source>
        <dbReference type="Proteomes" id="UP000032309"/>
    </source>
</evidence>
<gene>
    <name evidence="1" type="ORF">BROSI_A1205</name>
</gene>
<keyword evidence="2" id="KW-1185">Reference proteome</keyword>
<dbReference type="EMBL" id="BAFN01000001">
    <property type="protein sequence ID" value="GAN32690.1"/>
    <property type="molecule type" value="Genomic_DNA"/>
</dbReference>